<sequence>MIHTKQNNRSINKQPCYLCDSLCSGFICQACQIELPKLERRCYRCALPLNATSPQTICGRCIKSPPAFSSTQAVFHYRFPINSLLPAIKQRHELHHLNWLCEALLEELLSKPQAWPDVLIPVPSHAGRLFARGFNPPTLIARFLGKQLGIPVLINQLIKVRRTPHQAALSARQRHTNLAGAFSYKGEPYSHVAIVDDIMTTGATFHEISRVLLECGVQRVDNWVIARTPAER</sequence>
<comment type="similarity">
    <text evidence="1">Belongs to the ComF/GntX family.</text>
</comment>
<dbReference type="KEGG" id="ncu:F0U83_03940"/>
<dbReference type="InterPro" id="IPR029057">
    <property type="entry name" value="PRTase-like"/>
</dbReference>
<keyword evidence="3" id="KW-1185">Reference proteome</keyword>
<dbReference type="Gene3D" id="3.40.50.2020">
    <property type="match status" value="1"/>
</dbReference>
<dbReference type="InterPro" id="IPR000836">
    <property type="entry name" value="PRTase_dom"/>
</dbReference>
<dbReference type="OrthoDB" id="9793412at2"/>
<dbReference type="PANTHER" id="PTHR47505">
    <property type="entry name" value="DNA UTILIZATION PROTEIN YHGH"/>
    <property type="match status" value="1"/>
</dbReference>
<dbReference type="CDD" id="cd06223">
    <property type="entry name" value="PRTases_typeI"/>
    <property type="match status" value="1"/>
</dbReference>
<gene>
    <name evidence="2" type="ORF">F0U83_03940</name>
</gene>
<dbReference type="EMBL" id="CP043869">
    <property type="protein sequence ID" value="QEQ95923.1"/>
    <property type="molecule type" value="Genomic_DNA"/>
</dbReference>
<dbReference type="InterPro" id="IPR051910">
    <property type="entry name" value="ComF/GntX_DNA_util-trans"/>
</dbReference>
<protein>
    <submittedName>
        <fullName evidence="2">ComF family protein</fullName>
    </submittedName>
</protein>
<organism evidence="2 3">
    <name type="scientific">Neptunomonas concharum</name>
    <dbReference type="NCBI Taxonomy" id="1031538"/>
    <lineage>
        <taxon>Bacteria</taxon>
        <taxon>Pseudomonadati</taxon>
        <taxon>Pseudomonadota</taxon>
        <taxon>Gammaproteobacteria</taxon>
        <taxon>Oceanospirillales</taxon>
        <taxon>Oceanospirillaceae</taxon>
        <taxon>Neptunomonas</taxon>
    </lineage>
</organism>
<proteinExistence type="inferred from homology"/>
<evidence type="ECO:0000313" key="3">
    <source>
        <dbReference type="Proteomes" id="UP000324760"/>
    </source>
</evidence>
<dbReference type="Proteomes" id="UP000324760">
    <property type="component" value="Chromosome"/>
</dbReference>
<dbReference type="PANTHER" id="PTHR47505:SF1">
    <property type="entry name" value="DNA UTILIZATION PROTEIN YHGH"/>
    <property type="match status" value="1"/>
</dbReference>
<dbReference type="RefSeq" id="WP_138986628.1">
    <property type="nucleotide sequence ID" value="NZ_CP043869.1"/>
</dbReference>
<reference evidence="2 3" key="1">
    <citation type="journal article" date="2019" name="Biochem. Eng. J.">
        <title>Metabolic engineering of the marine bacteria Neptunomonas concharum for the production of acetoin and meso-2,3-butanediol from acetate.</title>
        <authorList>
            <person name="Li W."/>
            <person name="Pu N."/>
            <person name="Liu C.-X."/>
            <person name="Yuan Q.-P."/>
            <person name="Li Z.-J."/>
        </authorList>
    </citation>
    <scope>NUCLEOTIDE SEQUENCE [LARGE SCALE GENOMIC DNA]</scope>
    <source>
        <strain evidence="2 3">JCM17730</strain>
    </source>
</reference>
<evidence type="ECO:0000256" key="1">
    <source>
        <dbReference type="ARBA" id="ARBA00008007"/>
    </source>
</evidence>
<accession>A0A5P1R8L2</accession>
<name>A0A5P1R8L2_9GAMM</name>
<evidence type="ECO:0000313" key="2">
    <source>
        <dbReference type="EMBL" id="QEQ95923.1"/>
    </source>
</evidence>
<dbReference type="SUPFAM" id="SSF53271">
    <property type="entry name" value="PRTase-like"/>
    <property type="match status" value="1"/>
</dbReference>
<dbReference type="AlphaFoldDB" id="A0A5P1R8L2"/>